<evidence type="ECO:0000313" key="2">
    <source>
        <dbReference type="Proteomes" id="UP001235939"/>
    </source>
</evidence>
<dbReference type="EMBL" id="CP092884">
    <property type="protein sequence ID" value="UYV83003.1"/>
    <property type="molecule type" value="Genomic_DNA"/>
</dbReference>
<gene>
    <name evidence="1" type="ORF">LAZ67_22001697</name>
</gene>
<protein>
    <submittedName>
        <fullName evidence="1">Uncharacterized protein</fullName>
    </submittedName>
</protein>
<proteinExistence type="predicted"/>
<keyword evidence="2" id="KW-1185">Reference proteome</keyword>
<accession>A0ABY6LPJ2</accession>
<evidence type="ECO:0000313" key="1">
    <source>
        <dbReference type="EMBL" id="UYV83003.1"/>
    </source>
</evidence>
<name>A0ABY6LPJ2_9ARAC</name>
<sequence>MALKGRRFDTRESIIADSKKDYELSDISCPSSEASSEHIMLRTDKRGPQAYNYHGKIGEEWTSGIGLTMEISITI</sequence>
<reference evidence="1 2" key="1">
    <citation type="submission" date="2022-03" db="EMBL/GenBank/DDBJ databases">
        <title>A chromosomal length assembly of Cordylochernes scorpioides.</title>
        <authorList>
            <person name="Zeh D."/>
            <person name="Zeh J."/>
        </authorList>
    </citation>
    <scope>NUCLEOTIDE SEQUENCE [LARGE SCALE GENOMIC DNA]</scope>
    <source>
        <strain evidence="1">IN4F17</strain>
        <tissue evidence="1">Whole Body</tissue>
    </source>
</reference>
<dbReference type="Proteomes" id="UP001235939">
    <property type="component" value="Chromosome 22"/>
</dbReference>
<organism evidence="1 2">
    <name type="scientific">Cordylochernes scorpioides</name>
    <dbReference type="NCBI Taxonomy" id="51811"/>
    <lineage>
        <taxon>Eukaryota</taxon>
        <taxon>Metazoa</taxon>
        <taxon>Ecdysozoa</taxon>
        <taxon>Arthropoda</taxon>
        <taxon>Chelicerata</taxon>
        <taxon>Arachnida</taxon>
        <taxon>Pseudoscorpiones</taxon>
        <taxon>Cheliferoidea</taxon>
        <taxon>Chernetidae</taxon>
        <taxon>Cordylochernes</taxon>
    </lineage>
</organism>